<dbReference type="AlphaFoldDB" id="A0AA38UAB6"/>
<dbReference type="EMBL" id="MU806425">
    <property type="protein sequence ID" value="KAJ3835306.1"/>
    <property type="molecule type" value="Genomic_DNA"/>
</dbReference>
<protein>
    <submittedName>
        <fullName evidence="2">Uncharacterized protein</fullName>
    </submittedName>
</protein>
<proteinExistence type="predicted"/>
<gene>
    <name evidence="2" type="ORF">F5878DRAFT_628297</name>
</gene>
<keyword evidence="1" id="KW-1133">Transmembrane helix</keyword>
<reference evidence="2" key="1">
    <citation type="submission" date="2022-08" db="EMBL/GenBank/DDBJ databases">
        <authorList>
            <consortium name="DOE Joint Genome Institute"/>
            <person name="Min B."/>
            <person name="Riley R."/>
            <person name="Sierra-Patev S."/>
            <person name="Naranjo-Ortiz M."/>
            <person name="Looney B."/>
            <person name="Konkel Z."/>
            <person name="Slot J.C."/>
            <person name="Sakamoto Y."/>
            <person name="Steenwyk J.L."/>
            <person name="Rokas A."/>
            <person name="Carro J."/>
            <person name="Camarero S."/>
            <person name="Ferreira P."/>
            <person name="Molpeceres G."/>
            <person name="Ruiz-Duenas F.J."/>
            <person name="Serrano A."/>
            <person name="Henrissat B."/>
            <person name="Drula E."/>
            <person name="Hughes K.W."/>
            <person name="Mata J.L."/>
            <person name="Ishikawa N.K."/>
            <person name="Vargas-Isla R."/>
            <person name="Ushijima S."/>
            <person name="Smith C.A."/>
            <person name="Ahrendt S."/>
            <person name="Andreopoulos W."/>
            <person name="He G."/>
            <person name="Labutti K."/>
            <person name="Lipzen A."/>
            <person name="Ng V."/>
            <person name="Sandor L."/>
            <person name="Barry K."/>
            <person name="Martinez A.T."/>
            <person name="Xiao Y."/>
            <person name="Gibbons J.G."/>
            <person name="Terashima K."/>
            <person name="Hibbett D.S."/>
            <person name="Grigoriev I.V."/>
        </authorList>
    </citation>
    <scope>NUCLEOTIDE SEQUENCE</scope>
    <source>
        <strain evidence="2">TFB9207</strain>
    </source>
</reference>
<comment type="caution">
    <text evidence="2">The sequence shown here is derived from an EMBL/GenBank/DDBJ whole genome shotgun (WGS) entry which is preliminary data.</text>
</comment>
<evidence type="ECO:0000313" key="3">
    <source>
        <dbReference type="Proteomes" id="UP001163846"/>
    </source>
</evidence>
<evidence type="ECO:0000313" key="2">
    <source>
        <dbReference type="EMBL" id="KAJ3835306.1"/>
    </source>
</evidence>
<keyword evidence="1" id="KW-0812">Transmembrane</keyword>
<accession>A0AA38UAB6</accession>
<feature type="transmembrane region" description="Helical" evidence="1">
    <location>
        <begin position="106"/>
        <end position="129"/>
    </location>
</feature>
<sequence>MSSYTLDGHGGCPVVFDAAKLQGNHVNLSNVAFYQSAPDLSNEHHSLSIRLEDDVEFYISNMVVVSLGVAIETTSSSIFSSSETESATSTPSFHAVDQSTGNGAGIGVVVGAIVGSLALLAGLVAFILVRRRRKRNAQRLRNSIRAVQREVLPQLL</sequence>
<evidence type="ECO:0000256" key="1">
    <source>
        <dbReference type="SAM" id="Phobius"/>
    </source>
</evidence>
<keyword evidence="3" id="KW-1185">Reference proteome</keyword>
<organism evidence="2 3">
    <name type="scientific">Lentinula raphanica</name>
    <dbReference type="NCBI Taxonomy" id="153919"/>
    <lineage>
        <taxon>Eukaryota</taxon>
        <taxon>Fungi</taxon>
        <taxon>Dikarya</taxon>
        <taxon>Basidiomycota</taxon>
        <taxon>Agaricomycotina</taxon>
        <taxon>Agaricomycetes</taxon>
        <taxon>Agaricomycetidae</taxon>
        <taxon>Agaricales</taxon>
        <taxon>Marasmiineae</taxon>
        <taxon>Omphalotaceae</taxon>
        <taxon>Lentinula</taxon>
    </lineage>
</organism>
<dbReference type="Proteomes" id="UP001163846">
    <property type="component" value="Unassembled WGS sequence"/>
</dbReference>
<name>A0AA38UAB6_9AGAR</name>
<keyword evidence="1" id="KW-0472">Membrane</keyword>